<feature type="transmembrane region" description="Helical" evidence="1">
    <location>
        <begin position="265"/>
        <end position="284"/>
    </location>
</feature>
<dbReference type="Proteomes" id="UP001501237">
    <property type="component" value="Unassembled WGS sequence"/>
</dbReference>
<evidence type="ECO:0000256" key="1">
    <source>
        <dbReference type="SAM" id="Phobius"/>
    </source>
</evidence>
<feature type="transmembrane region" description="Helical" evidence="1">
    <location>
        <begin position="20"/>
        <end position="42"/>
    </location>
</feature>
<proteinExistence type="predicted"/>
<evidence type="ECO:0000313" key="3">
    <source>
        <dbReference type="Proteomes" id="UP001501237"/>
    </source>
</evidence>
<dbReference type="RefSeq" id="WP_344825682.1">
    <property type="nucleotide sequence ID" value="NZ_BAAAUV010000005.1"/>
</dbReference>
<keyword evidence="1" id="KW-0812">Transmembrane</keyword>
<gene>
    <name evidence="2" type="ORF">GCM10010468_21820</name>
</gene>
<dbReference type="CDD" id="cd17370">
    <property type="entry name" value="MFS_MJ1317_like"/>
    <property type="match status" value="1"/>
</dbReference>
<dbReference type="SUPFAM" id="SSF103473">
    <property type="entry name" value="MFS general substrate transporter"/>
    <property type="match status" value="1"/>
</dbReference>
<evidence type="ECO:0000313" key="2">
    <source>
        <dbReference type="EMBL" id="GAA3206349.1"/>
    </source>
</evidence>
<feature type="transmembrane region" description="Helical" evidence="1">
    <location>
        <begin position="49"/>
        <end position="69"/>
    </location>
</feature>
<feature type="transmembrane region" description="Helical" evidence="1">
    <location>
        <begin position="231"/>
        <end position="253"/>
    </location>
</feature>
<feature type="transmembrane region" description="Helical" evidence="1">
    <location>
        <begin position="190"/>
        <end position="210"/>
    </location>
</feature>
<keyword evidence="1" id="KW-0472">Membrane</keyword>
<protein>
    <submittedName>
        <fullName evidence="2">MFS transporter</fullName>
    </submittedName>
</protein>
<dbReference type="Pfam" id="PF07690">
    <property type="entry name" value="MFS_1"/>
    <property type="match status" value="1"/>
</dbReference>
<comment type="caution">
    <text evidence="2">The sequence shown here is derived from an EMBL/GenBank/DDBJ whole genome shotgun (WGS) entry which is preliminary data.</text>
</comment>
<keyword evidence="3" id="KW-1185">Reference proteome</keyword>
<accession>A0ABP6Q9J5</accession>
<sequence>MYVGRGVLRGLAGHGRGLVAGNAVVGNVVVGNVVALGAVSLVTDVSSEMVTAVLPVYLVAGLGLSPLAFGFLDGLYGGVTAFVRLAAGLGADRWQRHKLVAGLGYGLSAACKPLLLTVATVPGIAAVLALDRTGKGIRTAPRDALISLSSPVGAQGAAFGLHRAMDTAGALLGPLAAFAILAVAPGGYPAVFQVSACVAVFAVLMLALLVRGRASALPRPSFRGVVRSPGFGRIGVLAFALGAVTLSDPFVYLLLQDRLDLPVRLFPLLPVGSAAAFLVLAVPLGRAADRWGRRRVFLAGHAALLLVYGLLLSPVTGGALVVAVLLAHGAFYAATDGVLMALAGPLLPEGGRAGGLAVLQTAQAAARFVCSLAFGAAWSWWGPGPALAALAVLLPIVLGAAVAAGGQPSGRAAV</sequence>
<name>A0ABP6Q9J5_9ACTN</name>
<dbReference type="EMBL" id="BAAAUV010000005">
    <property type="protein sequence ID" value="GAA3206349.1"/>
    <property type="molecule type" value="Genomic_DNA"/>
</dbReference>
<reference evidence="3" key="1">
    <citation type="journal article" date="2019" name="Int. J. Syst. Evol. Microbiol.">
        <title>The Global Catalogue of Microorganisms (GCM) 10K type strain sequencing project: providing services to taxonomists for standard genome sequencing and annotation.</title>
        <authorList>
            <consortium name="The Broad Institute Genomics Platform"/>
            <consortium name="The Broad Institute Genome Sequencing Center for Infectious Disease"/>
            <person name="Wu L."/>
            <person name="Ma J."/>
        </authorList>
    </citation>
    <scope>NUCLEOTIDE SEQUENCE [LARGE SCALE GENOMIC DNA]</scope>
    <source>
        <strain evidence="3">JCM 9377</strain>
    </source>
</reference>
<feature type="transmembrane region" description="Helical" evidence="1">
    <location>
        <begin position="387"/>
        <end position="406"/>
    </location>
</feature>
<dbReference type="InterPro" id="IPR011701">
    <property type="entry name" value="MFS"/>
</dbReference>
<dbReference type="Gene3D" id="1.20.1250.20">
    <property type="entry name" value="MFS general substrate transporter like domains"/>
    <property type="match status" value="2"/>
</dbReference>
<dbReference type="InterPro" id="IPR036259">
    <property type="entry name" value="MFS_trans_sf"/>
</dbReference>
<organism evidence="2 3">
    <name type="scientific">Actinocorallia longicatena</name>
    <dbReference type="NCBI Taxonomy" id="111803"/>
    <lineage>
        <taxon>Bacteria</taxon>
        <taxon>Bacillati</taxon>
        <taxon>Actinomycetota</taxon>
        <taxon>Actinomycetes</taxon>
        <taxon>Streptosporangiales</taxon>
        <taxon>Thermomonosporaceae</taxon>
        <taxon>Actinocorallia</taxon>
    </lineage>
</organism>
<keyword evidence="1" id="KW-1133">Transmembrane helix</keyword>
<dbReference type="PANTHER" id="PTHR23518">
    <property type="entry name" value="C-METHYLTRANSFERASE"/>
    <property type="match status" value="1"/>
</dbReference>
<feature type="transmembrane region" description="Helical" evidence="1">
    <location>
        <begin position="167"/>
        <end position="184"/>
    </location>
</feature>
<dbReference type="PANTHER" id="PTHR23518:SF2">
    <property type="entry name" value="MAJOR FACILITATOR SUPERFAMILY TRANSPORTER"/>
    <property type="match status" value="1"/>
</dbReference>